<evidence type="ECO:0000313" key="1">
    <source>
        <dbReference type="EMBL" id="KRY97871.1"/>
    </source>
</evidence>
<dbReference type="EMBL" id="JYDS01002095">
    <property type="protein sequence ID" value="KRY97871.1"/>
    <property type="molecule type" value="Genomic_DNA"/>
</dbReference>
<dbReference type="Proteomes" id="UP000054805">
    <property type="component" value="Unassembled WGS sequence"/>
</dbReference>
<feature type="non-terminal residue" evidence="1">
    <location>
        <position position="1"/>
    </location>
</feature>
<evidence type="ECO:0000313" key="2">
    <source>
        <dbReference type="Proteomes" id="UP000054805"/>
    </source>
</evidence>
<organism evidence="1 2">
    <name type="scientific">Trichinella pseudospiralis</name>
    <name type="common">Parasitic roundworm</name>
    <dbReference type="NCBI Taxonomy" id="6337"/>
    <lineage>
        <taxon>Eukaryota</taxon>
        <taxon>Metazoa</taxon>
        <taxon>Ecdysozoa</taxon>
        <taxon>Nematoda</taxon>
        <taxon>Enoplea</taxon>
        <taxon>Dorylaimia</taxon>
        <taxon>Trichinellida</taxon>
        <taxon>Trichinellidae</taxon>
        <taxon>Trichinella</taxon>
    </lineage>
</organism>
<proteinExistence type="predicted"/>
<gene>
    <name evidence="1" type="ORF">T4B_11345</name>
</gene>
<protein>
    <submittedName>
        <fullName evidence="1">Uncharacterized protein</fullName>
    </submittedName>
</protein>
<accession>A0A0V1GHV5</accession>
<dbReference type="AlphaFoldDB" id="A0A0V1GHV5"/>
<comment type="caution">
    <text evidence="1">The sequence shown here is derived from an EMBL/GenBank/DDBJ whole genome shotgun (WGS) entry which is preliminary data.</text>
</comment>
<keyword evidence="2" id="KW-1185">Reference proteome</keyword>
<name>A0A0V1GHV5_TRIPS</name>
<sequence length="61" mass="6830">LLTFPKAIFNQITVSPSNVIDLKGSLYGKRNINHLKQSSTAHWTLNKIISIIEAELPVAER</sequence>
<reference evidence="1 2" key="1">
    <citation type="submission" date="2015-01" db="EMBL/GenBank/DDBJ databases">
        <title>Evolution of Trichinella species and genotypes.</title>
        <authorList>
            <person name="Korhonen P.K."/>
            <person name="Edoardo P."/>
            <person name="Giuseppe L.R."/>
            <person name="Gasser R.B."/>
        </authorList>
    </citation>
    <scope>NUCLEOTIDE SEQUENCE [LARGE SCALE GENOMIC DNA]</scope>
    <source>
        <strain evidence="1">ISS588</strain>
    </source>
</reference>